<reference evidence="2" key="1">
    <citation type="journal article" date="2019" name="Int. J. Syst. Evol. Microbiol.">
        <title>The Global Catalogue of Microorganisms (GCM) 10K type strain sequencing project: providing services to taxonomists for standard genome sequencing and annotation.</title>
        <authorList>
            <consortium name="The Broad Institute Genomics Platform"/>
            <consortium name="The Broad Institute Genome Sequencing Center for Infectious Disease"/>
            <person name="Wu L."/>
            <person name="Ma J."/>
        </authorList>
    </citation>
    <scope>NUCLEOTIDE SEQUENCE [LARGE SCALE GENOMIC DNA]</scope>
    <source>
        <strain evidence="2">NBRC 111368</strain>
    </source>
</reference>
<sequence>MTRTLRDLKERCFQRLKVPQTLEDCPERIPKDQNDCHQRRNVGFLDAVAQQISKTRMAAMGRSWRRSLCRNCEELRPTNGQFGLEEDVNCNEHQGRQSGHSANSLRLRQPQLLKADKILT</sequence>
<protein>
    <submittedName>
        <fullName evidence="1">Uncharacterized protein</fullName>
    </submittedName>
</protein>
<dbReference type="RefSeq" id="WP_132446785.1">
    <property type="nucleotide sequence ID" value="NZ_JBHSWA010000001.1"/>
</dbReference>
<accession>A0ABW1YTG6</accession>
<name>A0ABW1YTG6_9RHOB</name>
<proteinExistence type="predicted"/>
<comment type="caution">
    <text evidence="1">The sequence shown here is derived from an EMBL/GenBank/DDBJ whole genome shotgun (WGS) entry which is preliminary data.</text>
</comment>
<dbReference type="EMBL" id="JBHSWA010000001">
    <property type="protein sequence ID" value="MFC6640544.1"/>
    <property type="molecule type" value="Genomic_DNA"/>
</dbReference>
<organism evidence="1 2">
    <name type="scientific">Sulfitobacter profundi</name>
    <dbReference type="NCBI Taxonomy" id="2679961"/>
    <lineage>
        <taxon>Bacteria</taxon>
        <taxon>Pseudomonadati</taxon>
        <taxon>Pseudomonadota</taxon>
        <taxon>Alphaproteobacteria</taxon>
        <taxon>Rhodobacterales</taxon>
        <taxon>Roseobacteraceae</taxon>
        <taxon>Sulfitobacter</taxon>
    </lineage>
</organism>
<gene>
    <name evidence="1" type="ORF">ACFQAU_01055</name>
</gene>
<evidence type="ECO:0000313" key="1">
    <source>
        <dbReference type="EMBL" id="MFC6640544.1"/>
    </source>
</evidence>
<evidence type="ECO:0000313" key="2">
    <source>
        <dbReference type="Proteomes" id="UP001596403"/>
    </source>
</evidence>
<keyword evidence="2" id="KW-1185">Reference proteome</keyword>
<dbReference type="Proteomes" id="UP001596403">
    <property type="component" value="Unassembled WGS sequence"/>
</dbReference>